<evidence type="ECO:0008006" key="3">
    <source>
        <dbReference type="Google" id="ProtNLM"/>
    </source>
</evidence>
<evidence type="ECO:0000313" key="2">
    <source>
        <dbReference type="Proteomes" id="UP000298324"/>
    </source>
</evidence>
<dbReference type="EMBL" id="QFGA01000003">
    <property type="protein sequence ID" value="TEB04608.1"/>
    <property type="molecule type" value="Genomic_DNA"/>
</dbReference>
<protein>
    <recommendedName>
        <fullName evidence="3">Transposase IS4-like domain-containing protein</fullName>
    </recommendedName>
</protein>
<gene>
    <name evidence="1" type="ORF">Psch_03369</name>
</gene>
<accession>A0A4Y7R6M7</accession>
<evidence type="ECO:0000313" key="1">
    <source>
        <dbReference type="EMBL" id="TEB04608.1"/>
    </source>
</evidence>
<reference evidence="1 2" key="1">
    <citation type="journal article" date="2018" name="Environ. Microbiol.">
        <title>Novel energy conservation strategies and behaviour of Pelotomaculum schinkii driving syntrophic propionate catabolism.</title>
        <authorList>
            <person name="Hidalgo-Ahumada C.A.P."/>
            <person name="Nobu M.K."/>
            <person name="Narihiro T."/>
            <person name="Tamaki H."/>
            <person name="Liu W.T."/>
            <person name="Kamagata Y."/>
            <person name="Stams A.J.M."/>
            <person name="Imachi H."/>
            <person name="Sousa D.Z."/>
        </authorList>
    </citation>
    <scope>NUCLEOTIDE SEQUENCE [LARGE SCALE GENOMIC DNA]</scope>
    <source>
        <strain evidence="1 2">HH</strain>
    </source>
</reference>
<sequence>MHRQYEALRAYFVEKLPSDQVAERFGYSPGAFRVLCSEFRHNQERQDRFFKDVQRGPHAAPKRDPIRELVISLRKQNLSIYDIQRELAERGTEISVNALSILLREEGFARLPRRRDDERPDAKRTDDAPVADVRKLDLSPRKFRTAFAGLFLFIPLLCEIDLQGVVESASLPGSGMIPAAHAVRALLALKLLGKERTSHMMEMVFDPGIALFAGLNVVPKRSFLSTYSARVDPRTNFLLMSKWSEAIQAAGFRHGSSFDLDFHSIPANSQAEPLDKHYVSSRSRSQKGILTFLARDVQENVICYGNAGVPKPERDDEILRFAEYWKSRTGHYPRELVFDSQLTTYSNLQKLSECGISFITLRRRTKKMIADIYAAPPSQWKQVNLPALTRQYRNPRVLESRVQLKDYNGSLRQLAITDLGHEEPTLLLTNQLNASIVQLITRYAQRMLIENGIADAINFFHIDSLSSMVGLKVDFDLQLTLMAASLYRIMAQRIGREYRRATAKTLFRKLFDVSGQVILTDSGITVELTRRAHNPLLVDAGLTDRTVIVPWLHGRPLQISLD</sequence>
<proteinExistence type="predicted"/>
<keyword evidence="2" id="KW-1185">Reference proteome</keyword>
<comment type="caution">
    <text evidence="1">The sequence shown here is derived from an EMBL/GenBank/DDBJ whole genome shotgun (WGS) entry which is preliminary data.</text>
</comment>
<dbReference type="AlphaFoldDB" id="A0A4Y7R6M7"/>
<dbReference type="Proteomes" id="UP000298324">
    <property type="component" value="Unassembled WGS sequence"/>
</dbReference>
<name>A0A4Y7R6M7_9FIRM</name>
<organism evidence="1 2">
    <name type="scientific">Pelotomaculum schinkii</name>
    <dbReference type="NCBI Taxonomy" id="78350"/>
    <lineage>
        <taxon>Bacteria</taxon>
        <taxon>Bacillati</taxon>
        <taxon>Bacillota</taxon>
        <taxon>Clostridia</taxon>
        <taxon>Eubacteriales</taxon>
        <taxon>Desulfotomaculaceae</taxon>
        <taxon>Pelotomaculum</taxon>
    </lineage>
</organism>